<dbReference type="Pfam" id="PF13469">
    <property type="entry name" value="Sulfotransfer_3"/>
    <property type="match status" value="1"/>
</dbReference>
<dbReference type="InterPro" id="IPR026634">
    <property type="entry name" value="TPST-like"/>
</dbReference>
<dbReference type="Gene3D" id="3.40.50.300">
    <property type="entry name" value="P-loop containing nucleotide triphosphate hydrolases"/>
    <property type="match status" value="1"/>
</dbReference>
<gene>
    <name evidence="2" type="ORF">EWU23_04750</name>
</gene>
<dbReference type="PANTHER" id="PTHR12788">
    <property type="entry name" value="PROTEIN-TYROSINE SULFOTRANSFERASE 2"/>
    <property type="match status" value="1"/>
</dbReference>
<dbReference type="EMBL" id="SEWW01000002">
    <property type="protein sequence ID" value="NGZ43780.1"/>
    <property type="molecule type" value="Genomic_DNA"/>
</dbReference>
<evidence type="ECO:0000313" key="3">
    <source>
        <dbReference type="Proteomes" id="UP001318301"/>
    </source>
</evidence>
<dbReference type="Proteomes" id="UP001318301">
    <property type="component" value="Unassembled WGS sequence"/>
</dbReference>
<dbReference type="InterPro" id="IPR027417">
    <property type="entry name" value="P-loop_NTPase"/>
</dbReference>
<reference evidence="2 3" key="1">
    <citation type="submission" date="2019-02" db="EMBL/GenBank/DDBJ databases">
        <title>Genome of a new Bacteroidetes strain.</title>
        <authorList>
            <person name="Pitt A."/>
        </authorList>
    </citation>
    <scope>NUCLEOTIDE SEQUENCE [LARGE SCALE GENOMIC DNA]</scope>
    <source>
        <strain evidence="2 3">50C-KIRBA</strain>
    </source>
</reference>
<dbReference type="SUPFAM" id="SSF52540">
    <property type="entry name" value="P-loop containing nucleoside triphosphate hydrolases"/>
    <property type="match status" value="1"/>
</dbReference>
<organism evidence="2 3">
    <name type="scientific">Aquirufa beregesia</name>
    <dbReference type="NCBI Taxonomy" id="2516556"/>
    <lineage>
        <taxon>Bacteria</taxon>
        <taxon>Pseudomonadati</taxon>
        <taxon>Bacteroidota</taxon>
        <taxon>Cytophagia</taxon>
        <taxon>Cytophagales</taxon>
        <taxon>Flectobacillaceae</taxon>
        <taxon>Aquirufa</taxon>
    </lineage>
</organism>
<comment type="caution">
    <text evidence="2">The sequence shown here is derived from an EMBL/GenBank/DDBJ whole genome shotgun (WGS) entry which is preliminary data.</text>
</comment>
<keyword evidence="1" id="KW-0808">Transferase</keyword>
<accession>A0ABX0ETG9</accession>
<dbReference type="RefSeq" id="WP_166229405.1">
    <property type="nucleotide sequence ID" value="NZ_CBCSIJ010000004.1"/>
</dbReference>
<dbReference type="PANTHER" id="PTHR12788:SF10">
    <property type="entry name" value="PROTEIN-TYROSINE SULFOTRANSFERASE"/>
    <property type="match status" value="1"/>
</dbReference>
<keyword evidence="3" id="KW-1185">Reference proteome</keyword>
<protein>
    <submittedName>
        <fullName evidence="2">Sulfotransferase</fullName>
    </submittedName>
</protein>
<name>A0ABX0ETG9_9BACT</name>
<sequence length="397" mass="46231">MNKDSNMVLVTGLARSGTTLLSECLDHHPSIMCIADPMNEFFKGFMRYAYFHVENEKKDVGYPIDHFFFSGSKEVSRFIDETDFNHPIPPYLKEEILARIAIRDGEYCPEIIEPLQYCKATTFDGLFLEILQLLFDAYGQEGTTCFGVKTAWCEQLLKPLARTFPNMKFVNIIRDPRAVIASNYQADGSRFPLFFNIRDWRKSVYYHWKFENEDALMKDRFVGVKYEDIIAEPEKTLRKITDLLGVSYSADMINKGFKKPNSSYQVSEESNGIISGSKDKWKKVLPPDTILQAEIYCGEEMKKLGYSFTQVNPPIDYNSLVNLKDNLFESLSGWCQDIVSDKENYEGLWHQYNIHLESIRLLLLRGNNTQYDKSLVADFFYQYEYFIWLRQQGKDSI</sequence>
<evidence type="ECO:0000256" key="1">
    <source>
        <dbReference type="ARBA" id="ARBA00022679"/>
    </source>
</evidence>
<proteinExistence type="predicted"/>
<evidence type="ECO:0000313" key="2">
    <source>
        <dbReference type="EMBL" id="NGZ43780.1"/>
    </source>
</evidence>